<dbReference type="EMBL" id="AZAJ01000001">
    <property type="protein sequence ID" value="ETA69439.1"/>
    <property type="molecule type" value="Genomic_DNA"/>
</dbReference>
<dbReference type="Proteomes" id="UP000019483">
    <property type="component" value="Unassembled WGS sequence"/>
</dbReference>
<name>W9DRM5_METTI</name>
<feature type="domain" description="Yip1" evidence="6">
    <location>
        <begin position="3"/>
        <end position="201"/>
    </location>
</feature>
<keyword evidence="3 5" id="KW-1133">Transmembrane helix</keyword>
<evidence type="ECO:0000256" key="4">
    <source>
        <dbReference type="ARBA" id="ARBA00023136"/>
    </source>
</evidence>
<dbReference type="GO" id="GO:0016020">
    <property type="term" value="C:membrane"/>
    <property type="evidence" value="ECO:0007669"/>
    <property type="project" value="UniProtKB-SubCell"/>
</dbReference>
<protein>
    <submittedName>
        <fullName evidence="7">Yip1 domain-containing protein</fullName>
    </submittedName>
</protein>
<keyword evidence="8" id="KW-1185">Reference proteome</keyword>
<dbReference type="STRING" id="1090322.MettiDRAFT_2939"/>
<feature type="transmembrane region" description="Helical" evidence="5">
    <location>
        <begin position="52"/>
        <end position="85"/>
    </location>
</feature>
<comment type="caution">
    <text evidence="7">The sequence shown here is derived from an EMBL/GenBank/DDBJ whole genome shotgun (WGS) entry which is preliminary data.</text>
</comment>
<feature type="transmembrane region" description="Helical" evidence="5">
    <location>
        <begin position="155"/>
        <end position="177"/>
    </location>
</feature>
<reference evidence="7 8" key="1">
    <citation type="submission" date="2013-08" db="EMBL/GenBank/DDBJ databases">
        <authorList>
            <consortium name="DOE Joint Genome Institute"/>
            <person name="Eisen J."/>
            <person name="Huntemann M."/>
            <person name="Han J."/>
            <person name="Chen A."/>
            <person name="Kyrpides N."/>
            <person name="Mavromatis K."/>
            <person name="Markowitz V."/>
            <person name="Palaniappan K."/>
            <person name="Ivanova N."/>
            <person name="Schaumberg A."/>
            <person name="Pati A."/>
            <person name="Liolios K."/>
            <person name="Nordberg H.P."/>
            <person name="Cantor M.N."/>
            <person name="Hua S.X."/>
            <person name="Woyke T."/>
        </authorList>
    </citation>
    <scope>NUCLEOTIDE SEQUENCE [LARGE SCALE GENOMIC DNA]</scope>
    <source>
        <strain evidence="7 8">DSM 2278</strain>
    </source>
</reference>
<sequence>MNEPEDLKKPFYIMVLVWFARLFMVAVTLLMVANIISSNSSLVFPDIPSEMILFFLFLTAAVLIITFISILLMWLVTACVFYLFSAVFHGTGSFKRVLEFISYGFIPFLIGSIIAPIYFWLIYSKIDFIALFENMEQAGDPTLIMNELLFSNLPAHVLSLIIALILFALTLYIWIYGIKYSRNLSFKQAVLTIGIPAIAYIIYELIMFVFLYF</sequence>
<evidence type="ECO:0000256" key="5">
    <source>
        <dbReference type="SAM" id="Phobius"/>
    </source>
</evidence>
<evidence type="ECO:0000313" key="7">
    <source>
        <dbReference type="EMBL" id="ETA69439.1"/>
    </source>
</evidence>
<dbReference type="InterPro" id="IPR006977">
    <property type="entry name" value="Yip1_dom"/>
</dbReference>
<feature type="transmembrane region" description="Helical" evidence="5">
    <location>
        <begin position="12"/>
        <end position="32"/>
    </location>
</feature>
<comment type="subcellular location">
    <subcellularLocation>
        <location evidence="1">Membrane</location>
        <topology evidence="1">Multi-pass membrane protein</topology>
    </subcellularLocation>
</comment>
<evidence type="ECO:0000256" key="3">
    <source>
        <dbReference type="ARBA" id="ARBA00022989"/>
    </source>
</evidence>
<evidence type="ECO:0000256" key="2">
    <source>
        <dbReference type="ARBA" id="ARBA00022692"/>
    </source>
</evidence>
<dbReference type="OrthoDB" id="116519at2157"/>
<evidence type="ECO:0000313" key="8">
    <source>
        <dbReference type="Proteomes" id="UP000019483"/>
    </source>
</evidence>
<organism evidence="7 8">
    <name type="scientific">Methanolobus tindarius DSM 2278</name>
    <dbReference type="NCBI Taxonomy" id="1090322"/>
    <lineage>
        <taxon>Archaea</taxon>
        <taxon>Methanobacteriati</taxon>
        <taxon>Methanobacteriota</taxon>
        <taxon>Stenosarchaea group</taxon>
        <taxon>Methanomicrobia</taxon>
        <taxon>Methanosarcinales</taxon>
        <taxon>Methanosarcinaceae</taxon>
        <taxon>Methanolobus</taxon>
    </lineage>
</organism>
<dbReference type="Pfam" id="PF04893">
    <property type="entry name" value="Yip1"/>
    <property type="match status" value="1"/>
</dbReference>
<feature type="transmembrane region" description="Helical" evidence="5">
    <location>
        <begin position="189"/>
        <end position="212"/>
    </location>
</feature>
<gene>
    <name evidence="7" type="ORF">MettiDRAFT_2939</name>
</gene>
<keyword evidence="2 5" id="KW-0812">Transmembrane</keyword>
<proteinExistence type="predicted"/>
<accession>W9DRM5</accession>
<feature type="transmembrane region" description="Helical" evidence="5">
    <location>
        <begin position="97"/>
        <end position="123"/>
    </location>
</feature>
<evidence type="ECO:0000256" key="1">
    <source>
        <dbReference type="ARBA" id="ARBA00004141"/>
    </source>
</evidence>
<keyword evidence="4 5" id="KW-0472">Membrane</keyword>
<evidence type="ECO:0000259" key="6">
    <source>
        <dbReference type="Pfam" id="PF04893"/>
    </source>
</evidence>
<dbReference type="AlphaFoldDB" id="W9DRM5"/>